<keyword evidence="4" id="KW-0106">Calcium</keyword>
<dbReference type="InterPro" id="IPR002048">
    <property type="entry name" value="EF_hand_dom"/>
</dbReference>
<protein>
    <submittedName>
        <fullName evidence="10">Vacuolar transporter chaperone 4 (Phosphate metabolism protein 3)</fullName>
    </submittedName>
</protein>
<feature type="domain" description="EF-hand" evidence="8">
    <location>
        <begin position="726"/>
        <end position="761"/>
    </location>
</feature>
<evidence type="ECO:0000256" key="3">
    <source>
        <dbReference type="ARBA" id="ARBA00022692"/>
    </source>
</evidence>
<dbReference type="InterPro" id="IPR018966">
    <property type="entry name" value="VTC_domain"/>
</dbReference>
<dbReference type="InterPro" id="IPR018247">
    <property type="entry name" value="EF_Hand_1_Ca_BS"/>
</dbReference>
<dbReference type="Gene3D" id="1.10.238.10">
    <property type="entry name" value="EF-hand"/>
    <property type="match status" value="1"/>
</dbReference>
<evidence type="ECO:0000256" key="4">
    <source>
        <dbReference type="ARBA" id="ARBA00022837"/>
    </source>
</evidence>
<accession>A0ABP0P3Z0</accession>
<evidence type="ECO:0000256" key="5">
    <source>
        <dbReference type="ARBA" id="ARBA00022989"/>
    </source>
</evidence>
<dbReference type="PANTHER" id="PTHR46140:SF1">
    <property type="entry name" value="VACUOLAR TRANSPORTER CHAPERONE COMPLEX SUBUNIT 4-RELATED"/>
    <property type="match status" value="1"/>
</dbReference>
<evidence type="ECO:0000313" key="10">
    <source>
        <dbReference type="EMBL" id="CAK9070750.1"/>
    </source>
</evidence>
<dbReference type="Pfam" id="PF09359">
    <property type="entry name" value="VTC"/>
    <property type="match status" value="1"/>
</dbReference>
<evidence type="ECO:0000256" key="6">
    <source>
        <dbReference type="ARBA" id="ARBA00023136"/>
    </source>
</evidence>
<feature type="transmembrane region" description="Helical" evidence="7">
    <location>
        <begin position="531"/>
        <end position="553"/>
    </location>
</feature>
<dbReference type="Gene3D" id="1.10.287.70">
    <property type="match status" value="1"/>
</dbReference>
<dbReference type="Pfam" id="PF00520">
    <property type="entry name" value="Ion_trans"/>
    <property type="match status" value="1"/>
</dbReference>
<reference evidence="10 11" key="1">
    <citation type="submission" date="2024-02" db="EMBL/GenBank/DDBJ databases">
        <authorList>
            <person name="Chen Y."/>
            <person name="Shah S."/>
            <person name="Dougan E. K."/>
            <person name="Thang M."/>
            <person name="Chan C."/>
        </authorList>
    </citation>
    <scope>NUCLEOTIDE SEQUENCE [LARGE SCALE GENOMIC DNA]</scope>
</reference>
<dbReference type="Gene3D" id="3.20.100.30">
    <property type="entry name" value="VTC, catalytic tunnel domain"/>
    <property type="match status" value="1"/>
</dbReference>
<dbReference type="CDD" id="cd14447">
    <property type="entry name" value="SPX"/>
    <property type="match status" value="1"/>
</dbReference>
<feature type="transmembrane region" description="Helical" evidence="7">
    <location>
        <begin position="678"/>
        <end position="702"/>
    </location>
</feature>
<dbReference type="SMART" id="SM00054">
    <property type="entry name" value="EFh"/>
    <property type="match status" value="2"/>
</dbReference>
<evidence type="ECO:0000259" key="9">
    <source>
        <dbReference type="PROSITE" id="PS51382"/>
    </source>
</evidence>
<dbReference type="InterPro" id="IPR027359">
    <property type="entry name" value="Volt_channel_dom_sf"/>
</dbReference>
<dbReference type="SUPFAM" id="SSF81324">
    <property type="entry name" value="Voltage-gated potassium channels"/>
    <property type="match status" value="1"/>
</dbReference>
<dbReference type="EMBL" id="CAXAMM010033112">
    <property type="protein sequence ID" value="CAK9070750.1"/>
    <property type="molecule type" value="Genomic_DNA"/>
</dbReference>
<feature type="transmembrane region" description="Helical" evidence="7">
    <location>
        <begin position="645"/>
        <end position="671"/>
    </location>
</feature>
<dbReference type="InterPro" id="IPR042267">
    <property type="entry name" value="VTC_sf"/>
</dbReference>
<evidence type="ECO:0000256" key="1">
    <source>
        <dbReference type="ARBA" id="ARBA00004128"/>
    </source>
</evidence>
<comment type="caution">
    <text evidence="10">The sequence shown here is derived from an EMBL/GenBank/DDBJ whole genome shotgun (WGS) entry which is preliminary data.</text>
</comment>
<keyword evidence="3 7" id="KW-0812">Transmembrane</keyword>
<feature type="domain" description="EF-hand" evidence="8">
    <location>
        <begin position="767"/>
        <end position="802"/>
    </location>
</feature>
<dbReference type="InterPro" id="IPR011992">
    <property type="entry name" value="EF-hand-dom_pair"/>
</dbReference>
<organism evidence="10 11">
    <name type="scientific">Durusdinium trenchii</name>
    <dbReference type="NCBI Taxonomy" id="1381693"/>
    <lineage>
        <taxon>Eukaryota</taxon>
        <taxon>Sar</taxon>
        <taxon>Alveolata</taxon>
        <taxon>Dinophyceae</taxon>
        <taxon>Suessiales</taxon>
        <taxon>Symbiodiniaceae</taxon>
        <taxon>Durusdinium</taxon>
    </lineage>
</organism>
<dbReference type="PROSITE" id="PS50222">
    <property type="entry name" value="EF_HAND_2"/>
    <property type="match status" value="2"/>
</dbReference>
<gene>
    <name evidence="10" type="ORF">SCF082_LOCUS35131</name>
</gene>
<keyword evidence="11" id="KW-1185">Reference proteome</keyword>
<dbReference type="InterPro" id="IPR004331">
    <property type="entry name" value="SPX_dom"/>
</dbReference>
<feature type="transmembrane region" description="Helical" evidence="7">
    <location>
        <begin position="604"/>
        <end position="625"/>
    </location>
</feature>
<evidence type="ECO:0000256" key="7">
    <source>
        <dbReference type="SAM" id="Phobius"/>
    </source>
</evidence>
<dbReference type="InterPro" id="IPR005821">
    <property type="entry name" value="Ion_trans_dom"/>
</dbReference>
<evidence type="ECO:0000256" key="2">
    <source>
        <dbReference type="ARBA" id="ARBA00022554"/>
    </source>
</evidence>
<dbReference type="SUPFAM" id="SSF47473">
    <property type="entry name" value="EF-hand"/>
    <property type="match status" value="1"/>
</dbReference>
<keyword evidence="5 7" id="KW-1133">Transmembrane helix</keyword>
<name>A0ABP0P3Z0_9DINO</name>
<comment type="subcellular location">
    <subcellularLocation>
        <location evidence="1">Vacuole membrane</location>
        <topology evidence="1">Multi-pass membrane protein</topology>
    </subcellularLocation>
</comment>
<dbReference type="PROSITE" id="PS00018">
    <property type="entry name" value="EF_HAND_1"/>
    <property type="match status" value="1"/>
</dbReference>
<proteinExistence type="predicted"/>
<dbReference type="PANTHER" id="PTHR46140">
    <property type="entry name" value="VACUOLAR TRANSPORTER CHAPERONE 1-RELATED"/>
    <property type="match status" value="1"/>
</dbReference>
<dbReference type="Gene3D" id="1.20.120.350">
    <property type="entry name" value="Voltage-gated potassium channels. Chain C"/>
    <property type="match status" value="1"/>
</dbReference>
<feature type="transmembrane region" description="Helical" evidence="7">
    <location>
        <begin position="468"/>
        <end position="486"/>
    </location>
</feature>
<sequence>MEMPNQPIGQFQEILRAELKKVNQFACVKHEDVFLGLRRLCASCKRLSPEEVEPMAKKIRGLGEEIVHLDTYVRLNYMGFQMLTEKFDACLGTSGSPLFVSGLHCEPFCNIRFDDILILLGLAWARWRSAQAPAEQSKDATWKPPESFIRNTSKYWVQPDKVVLLKTRIVEHLPYLIFGASQSEQEKLLEPFALLDLEYSGGMDSQAMNAYAGTMEESQLLSSVYFDSPDAISYQERIRREEGARLVRFRWYGENNQEDDKEIYIERKIHHEGWGGAKSAKERCVLPQSDVFDFMKGKFDIEAYFAKLAANGTKEKTIKGMKPIAIEPARVMTLQDAVFHSALQEIQRQQKVCCESMDKFRNQHKEWQDSLGVLLAQMTSFEADAAVQSEDASIQLRAVSPTPSSNATGLEHRSHSLPLNKLTDHQHDNGHLPSLVEEVMMDQECKGDPQSWWAQRRRLLTQFVDSTLFEYITGTIIFANIVIIGIEADMTLKSGEPSWSQQVEQTFLVVYTLELILRVLGGNAEIFQSCWFLMDFFLVCVSVIAIVVAPIMTGGGSGMDGFEKLLVVRGLRLLRLARVLRMVGRFKVVWRLVSGLLTAWDTMLSATVLIILWLFIFACIAVEIISSDPDLLQDSDTGPIVVNHFGTLMQAILTLGQFVTLDSIAAVYYPLIMVRPWLLMYFLPVMVLISVGLMNLVTAVLVEHALSHASREEELARQRTKDKIKTALPELLNIFQSLDADGSGQVTRSEAANVPLSVLPPKVLQTVSVESMEDLFDLLDVDQGGTLSQAEFLEGLLNLLLLDVPIWAIQALKLLRPMRQRLIDMARDINDIKHGLDVIET</sequence>
<evidence type="ECO:0000313" key="11">
    <source>
        <dbReference type="Proteomes" id="UP001642464"/>
    </source>
</evidence>
<dbReference type="InterPro" id="IPR051572">
    <property type="entry name" value="VTC_Complex_Subunit"/>
</dbReference>
<dbReference type="PROSITE" id="PS51382">
    <property type="entry name" value="SPX"/>
    <property type="match status" value="1"/>
</dbReference>
<evidence type="ECO:0000259" key="8">
    <source>
        <dbReference type="PROSITE" id="PS50222"/>
    </source>
</evidence>
<keyword evidence="6 7" id="KW-0472">Membrane</keyword>
<feature type="domain" description="SPX" evidence="9">
    <location>
        <begin position="1"/>
        <end position="101"/>
    </location>
</feature>
<dbReference type="Proteomes" id="UP001642464">
    <property type="component" value="Unassembled WGS sequence"/>
</dbReference>
<keyword evidence="2" id="KW-0926">Vacuole</keyword>